<organism evidence="1 2">
    <name type="scientific">Strongyloides papillosus</name>
    <name type="common">Intestinal threadworm</name>
    <dbReference type="NCBI Taxonomy" id="174720"/>
    <lineage>
        <taxon>Eukaryota</taxon>
        <taxon>Metazoa</taxon>
        <taxon>Ecdysozoa</taxon>
        <taxon>Nematoda</taxon>
        <taxon>Chromadorea</taxon>
        <taxon>Rhabditida</taxon>
        <taxon>Tylenchina</taxon>
        <taxon>Panagrolaimomorpha</taxon>
        <taxon>Strongyloidoidea</taxon>
        <taxon>Strongyloididae</taxon>
        <taxon>Strongyloides</taxon>
    </lineage>
</organism>
<reference evidence="2" key="1">
    <citation type="submission" date="2017-02" db="UniProtKB">
        <authorList>
            <consortium name="WormBaseParasite"/>
        </authorList>
    </citation>
    <scope>IDENTIFICATION</scope>
</reference>
<proteinExistence type="predicted"/>
<keyword evidence="1" id="KW-1185">Reference proteome</keyword>
<protein>
    <submittedName>
        <fullName evidence="2">Reverse transcriptase domain-containing protein</fullName>
    </submittedName>
</protein>
<name>A0A0N5C528_STREA</name>
<dbReference type="AlphaFoldDB" id="A0A0N5C528"/>
<sequence>MMEKNSVVIKHIISRYSKTFALWCLDNIYLSGPDFNSLDNCLTYFVNLTENFVYSINLRKSVTIPKYRLNHLEHAIRYADEACDTVSAAFISRAIPYIYTMLWKYFTSSSFK</sequence>
<dbReference type="Proteomes" id="UP000046392">
    <property type="component" value="Unplaced"/>
</dbReference>
<evidence type="ECO:0000313" key="1">
    <source>
        <dbReference type="Proteomes" id="UP000046392"/>
    </source>
</evidence>
<accession>A0A0N5C528</accession>
<evidence type="ECO:0000313" key="2">
    <source>
        <dbReference type="WBParaSite" id="SPAL_0001305816.1"/>
    </source>
</evidence>
<dbReference type="WBParaSite" id="SPAL_0001305816.1">
    <property type="protein sequence ID" value="SPAL_0001305816.1"/>
    <property type="gene ID" value="SPAL_0001305816"/>
</dbReference>